<evidence type="ECO:0000313" key="1">
    <source>
        <dbReference type="EMBL" id="EPJ38595.1"/>
    </source>
</evidence>
<dbReference type="AlphaFoldDB" id="S4MSP6"/>
<dbReference type="HOGENOM" id="CLU_3158077_0_0_11"/>
<sequence>MTTPAPGTGCVVTGIDGAPIGETGRGLVAAADDETHGLLMSMMMRSRG</sequence>
<gene>
    <name evidence="1" type="ORF">STAFG_4352</name>
</gene>
<accession>S4MSP6</accession>
<name>S4MSP6_9ACTN</name>
<dbReference type="EMBL" id="AOPY01001453">
    <property type="protein sequence ID" value="EPJ38595.1"/>
    <property type="molecule type" value="Genomic_DNA"/>
</dbReference>
<dbReference type="Proteomes" id="UP000015001">
    <property type="component" value="Unassembled WGS sequence"/>
</dbReference>
<evidence type="ECO:0000313" key="2">
    <source>
        <dbReference type="Proteomes" id="UP000015001"/>
    </source>
</evidence>
<organism evidence="1 2">
    <name type="scientific">Streptomyces afghaniensis 772</name>
    <dbReference type="NCBI Taxonomy" id="1283301"/>
    <lineage>
        <taxon>Bacteria</taxon>
        <taxon>Bacillati</taxon>
        <taxon>Actinomycetota</taxon>
        <taxon>Actinomycetes</taxon>
        <taxon>Kitasatosporales</taxon>
        <taxon>Streptomycetaceae</taxon>
        <taxon>Streptomyces</taxon>
    </lineage>
</organism>
<keyword evidence="2" id="KW-1185">Reference proteome</keyword>
<dbReference type="PATRIC" id="fig|1283301.3.peg.4323"/>
<protein>
    <submittedName>
        <fullName evidence="1">Uncharacterized protein</fullName>
    </submittedName>
</protein>
<reference evidence="1 2" key="1">
    <citation type="submission" date="2013-02" db="EMBL/GenBank/DDBJ databases">
        <title>Draft Genome Sequence of Streptomyces afghaniensis, Which Produces Compounds of the Julimycin B-Complex.</title>
        <authorList>
            <person name="Gruening B.A."/>
            <person name="Praeg A."/>
            <person name="Erxleben A."/>
            <person name="Guenther S."/>
            <person name="Fiedler H.-P."/>
            <person name="Goodfellow M."/>
            <person name="Mueller M."/>
        </authorList>
    </citation>
    <scope>NUCLEOTIDE SEQUENCE [LARGE SCALE GENOMIC DNA]</scope>
    <source>
        <strain evidence="1 2">772</strain>
    </source>
</reference>
<proteinExistence type="predicted"/>
<comment type="caution">
    <text evidence="1">The sequence shown here is derived from an EMBL/GenBank/DDBJ whole genome shotgun (WGS) entry which is preliminary data.</text>
</comment>